<keyword evidence="4" id="KW-1185">Reference proteome</keyword>
<dbReference type="AlphaFoldDB" id="A0A1I6TLW3"/>
<keyword evidence="1" id="KW-0328">Glycosyltransferase</keyword>
<name>A0A1I6TLW3_9RHOB</name>
<accession>A0A1I6TLW3</accession>
<keyword evidence="2 3" id="KW-0808">Transferase</keyword>
<evidence type="ECO:0000313" key="3">
    <source>
        <dbReference type="EMBL" id="SFS90131.1"/>
    </source>
</evidence>
<dbReference type="PANTHER" id="PTHR12526:SF510">
    <property type="entry name" value="D-INOSITOL 3-PHOSPHATE GLYCOSYLTRANSFERASE"/>
    <property type="match status" value="1"/>
</dbReference>
<dbReference type="GO" id="GO:0016757">
    <property type="term" value="F:glycosyltransferase activity"/>
    <property type="evidence" value="ECO:0007669"/>
    <property type="project" value="UniProtKB-KW"/>
</dbReference>
<dbReference type="Pfam" id="PF13692">
    <property type="entry name" value="Glyco_trans_1_4"/>
    <property type="match status" value="1"/>
</dbReference>
<evidence type="ECO:0000313" key="4">
    <source>
        <dbReference type="Proteomes" id="UP000199392"/>
    </source>
</evidence>
<evidence type="ECO:0000256" key="2">
    <source>
        <dbReference type="ARBA" id="ARBA00022679"/>
    </source>
</evidence>
<dbReference type="PANTHER" id="PTHR12526">
    <property type="entry name" value="GLYCOSYLTRANSFERASE"/>
    <property type="match status" value="1"/>
</dbReference>
<dbReference type="Gene3D" id="3.40.50.2000">
    <property type="entry name" value="Glycogen Phosphorylase B"/>
    <property type="match status" value="2"/>
</dbReference>
<dbReference type="Proteomes" id="UP000199392">
    <property type="component" value="Unassembled WGS sequence"/>
</dbReference>
<protein>
    <submittedName>
        <fullName evidence="3">Glycosyltransferase involved in cell wall bisynthesis</fullName>
    </submittedName>
</protein>
<sequence length="333" mass="35663">MLRIAHLHEDQTAGDLARYLSFLAADPVLAEAAEHRPVRVSRFAAGAAAVNARVIVSHVPLSLQSLPGLMALRARYPHAALVHVEHVHCEGSTAATRNRARLRAMLRSGYALFNHVVALSPAQARWMRRHELASPAQLSVIPPCATTDASATLPAPSGPVRRIGALGRLHRQSGFDMLIEAFTVVSDPDARLDIFGDGPQRAELRALARNDLRIRVHGNTTRLAALRQSDAVAIPSRWQPSALAAHEALAAGRRVLHTGRDALSHVSGTGQVTVADLSVAAWSRALSDVLAETSAAPRQPMEPVRGATIEGWQTLLDRLASRKTSGSNALATI</sequence>
<dbReference type="SUPFAM" id="SSF53756">
    <property type="entry name" value="UDP-Glycosyltransferase/glycogen phosphorylase"/>
    <property type="match status" value="1"/>
</dbReference>
<proteinExistence type="predicted"/>
<dbReference type="OrthoDB" id="529131at2"/>
<gene>
    <name evidence="3" type="ORF">SAMN04488050_106175</name>
</gene>
<dbReference type="RefSeq" id="WP_092425119.1">
    <property type="nucleotide sequence ID" value="NZ_FNCL01000006.1"/>
</dbReference>
<organism evidence="3 4">
    <name type="scientific">Alloyangia pacifica</name>
    <dbReference type="NCBI Taxonomy" id="311180"/>
    <lineage>
        <taxon>Bacteria</taxon>
        <taxon>Pseudomonadati</taxon>
        <taxon>Pseudomonadota</taxon>
        <taxon>Alphaproteobacteria</taxon>
        <taxon>Rhodobacterales</taxon>
        <taxon>Roseobacteraceae</taxon>
        <taxon>Alloyangia</taxon>
    </lineage>
</organism>
<dbReference type="STRING" id="311180.SAMN04488050_106175"/>
<dbReference type="EMBL" id="FOZW01000006">
    <property type="protein sequence ID" value="SFS90131.1"/>
    <property type="molecule type" value="Genomic_DNA"/>
</dbReference>
<evidence type="ECO:0000256" key="1">
    <source>
        <dbReference type="ARBA" id="ARBA00022676"/>
    </source>
</evidence>
<reference evidence="4" key="1">
    <citation type="submission" date="2016-10" db="EMBL/GenBank/DDBJ databases">
        <authorList>
            <person name="Varghese N."/>
            <person name="Submissions S."/>
        </authorList>
    </citation>
    <scope>NUCLEOTIDE SEQUENCE [LARGE SCALE GENOMIC DNA]</scope>
    <source>
        <strain evidence="4">DSM 26894</strain>
    </source>
</reference>